<keyword evidence="1" id="KW-0812">Transmembrane</keyword>
<gene>
    <name evidence="3" type="ORF">HG15A2_48260</name>
</gene>
<dbReference type="EMBL" id="CP036263">
    <property type="protein sequence ID" value="QDT01484.1"/>
    <property type="molecule type" value="Genomic_DNA"/>
</dbReference>
<keyword evidence="1" id="KW-0472">Membrane</keyword>
<dbReference type="Proteomes" id="UP000319852">
    <property type="component" value="Chromosome"/>
</dbReference>
<name>A0A517N2X6_9BACT</name>
<sequence length="373" mass="39869">MCSSGVAGWALIFAAQEIRAVPPLLGNVKDELEARELGLCPLVFFSLFLFNISISIWNMLFRNSFLRRSKDRLMRSIVSFLGAFCLLLSASSSANASIVHEMSTTPESAYFEYADTFPSVGWLFVQQDGVDVTFGSGVLIGQNWVLTSAHGVLENDYDINSVYNGFEFGLGNNVITDPGESLFASEVFVNPGYGGFESGPDLALLYFEDAFETATAAELYLGDVADLTGTDTGIAGYGVGGTPSTGYVGAAGQKRAGIVPIDSVASPNSTFMETFFRQPGHPDFNDLGLLGSPGDSGGGWFTEIDDEFFLTGITSFATLNPRYGSSTYATILGLDERVWIGETIASRAVPEPSSVVLLGAASLVGLGRRRRRG</sequence>
<dbReference type="NCBIfam" id="TIGR02595">
    <property type="entry name" value="PEP_CTERM"/>
    <property type="match status" value="1"/>
</dbReference>
<dbReference type="SMART" id="SM00020">
    <property type="entry name" value="Tryp_SPc"/>
    <property type="match status" value="1"/>
</dbReference>
<dbReference type="PROSITE" id="PS50240">
    <property type="entry name" value="TRYPSIN_DOM"/>
    <property type="match status" value="1"/>
</dbReference>
<feature type="domain" description="Peptidase S1" evidence="2">
    <location>
        <begin position="98"/>
        <end position="345"/>
    </location>
</feature>
<dbReference type="InterPro" id="IPR043504">
    <property type="entry name" value="Peptidase_S1_PA_chymotrypsin"/>
</dbReference>
<accession>A0A517N2X6</accession>
<dbReference type="AlphaFoldDB" id="A0A517N2X6"/>
<evidence type="ECO:0000313" key="3">
    <source>
        <dbReference type="EMBL" id="QDT01484.1"/>
    </source>
</evidence>
<evidence type="ECO:0000313" key="4">
    <source>
        <dbReference type="Proteomes" id="UP000319852"/>
    </source>
</evidence>
<organism evidence="3 4">
    <name type="scientific">Adhaeretor mobilis</name>
    <dbReference type="NCBI Taxonomy" id="1930276"/>
    <lineage>
        <taxon>Bacteria</taxon>
        <taxon>Pseudomonadati</taxon>
        <taxon>Planctomycetota</taxon>
        <taxon>Planctomycetia</taxon>
        <taxon>Pirellulales</taxon>
        <taxon>Lacipirellulaceae</taxon>
        <taxon>Adhaeretor</taxon>
    </lineage>
</organism>
<reference evidence="3 4" key="1">
    <citation type="submission" date="2019-02" db="EMBL/GenBank/DDBJ databases">
        <title>Deep-cultivation of Planctomycetes and their phenomic and genomic characterization uncovers novel biology.</title>
        <authorList>
            <person name="Wiegand S."/>
            <person name="Jogler M."/>
            <person name="Boedeker C."/>
            <person name="Pinto D."/>
            <person name="Vollmers J."/>
            <person name="Rivas-Marin E."/>
            <person name="Kohn T."/>
            <person name="Peeters S.H."/>
            <person name="Heuer A."/>
            <person name="Rast P."/>
            <person name="Oberbeckmann S."/>
            <person name="Bunk B."/>
            <person name="Jeske O."/>
            <person name="Meyerdierks A."/>
            <person name="Storesund J.E."/>
            <person name="Kallscheuer N."/>
            <person name="Luecker S."/>
            <person name="Lage O.M."/>
            <person name="Pohl T."/>
            <person name="Merkel B.J."/>
            <person name="Hornburger P."/>
            <person name="Mueller R.-W."/>
            <person name="Bruemmer F."/>
            <person name="Labrenz M."/>
            <person name="Spormann A.M."/>
            <person name="Op den Camp H."/>
            <person name="Overmann J."/>
            <person name="Amann R."/>
            <person name="Jetten M.S.M."/>
            <person name="Mascher T."/>
            <person name="Medema M.H."/>
            <person name="Devos D.P."/>
            <person name="Kaster A.-K."/>
            <person name="Ovreas L."/>
            <person name="Rohde M."/>
            <person name="Galperin M.Y."/>
            <person name="Jogler C."/>
        </authorList>
    </citation>
    <scope>NUCLEOTIDE SEQUENCE [LARGE SCALE GENOMIC DNA]</scope>
    <source>
        <strain evidence="3 4">HG15A2</strain>
    </source>
</reference>
<proteinExistence type="predicted"/>
<dbReference type="InterPro" id="IPR013424">
    <property type="entry name" value="Ice-binding_C"/>
</dbReference>
<evidence type="ECO:0000259" key="2">
    <source>
        <dbReference type="PROSITE" id="PS50240"/>
    </source>
</evidence>
<keyword evidence="1" id="KW-1133">Transmembrane helix</keyword>
<dbReference type="Pfam" id="PF07589">
    <property type="entry name" value="PEP-CTERM"/>
    <property type="match status" value="1"/>
</dbReference>
<dbReference type="InterPro" id="IPR009003">
    <property type="entry name" value="Peptidase_S1_PA"/>
</dbReference>
<dbReference type="KEGG" id="amob:HG15A2_48260"/>
<feature type="transmembrane region" description="Helical" evidence="1">
    <location>
        <begin position="44"/>
        <end position="61"/>
    </location>
</feature>
<dbReference type="Pfam" id="PF00089">
    <property type="entry name" value="Trypsin"/>
    <property type="match status" value="1"/>
</dbReference>
<protein>
    <submittedName>
        <fullName evidence="3">Trypsin</fullName>
    </submittedName>
</protein>
<dbReference type="SUPFAM" id="SSF50494">
    <property type="entry name" value="Trypsin-like serine proteases"/>
    <property type="match status" value="1"/>
</dbReference>
<dbReference type="OrthoDB" id="9813836at2"/>
<dbReference type="InterPro" id="IPR001254">
    <property type="entry name" value="Trypsin_dom"/>
</dbReference>
<feature type="transmembrane region" description="Helical" evidence="1">
    <location>
        <begin position="73"/>
        <end position="94"/>
    </location>
</feature>
<evidence type="ECO:0000256" key="1">
    <source>
        <dbReference type="SAM" id="Phobius"/>
    </source>
</evidence>
<dbReference type="GO" id="GO:0004252">
    <property type="term" value="F:serine-type endopeptidase activity"/>
    <property type="evidence" value="ECO:0007669"/>
    <property type="project" value="InterPro"/>
</dbReference>
<dbReference type="Gene3D" id="2.40.10.10">
    <property type="entry name" value="Trypsin-like serine proteases"/>
    <property type="match status" value="1"/>
</dbReference>
<dbReference type="GO" id="GO:0006508">
    <property type="term" value="P:proteolysis"/>
    <property type="evidence" value="ECO:0007669"/>
    <property type="project" value="InterPro"/>
</dbReference>
<keyword evidence="4" id="KW-1185">Reference proteome</keyword>